<dbReference type="Gene3D" id="2.160.20.10">
    <property type="entry name" value="Single-stranded right-handed beta-helix, Pectin lyase-like"/>
    <property type="match status" value="1"/>
</dbReference>
<dbReference type="Proteomes" id="UP000190811">
    <property type="component" value="Chromosome"/>
</dbReference>
<dbReference type="SUPFAM" id="SSF51126">
    <property type="entry name" value="Pectin lyase-like"/>
    <property type="match status" value="1"/>
</dbReference>
<sequence>MAMRLEGVTISRVGTGVRVMGGKSLTITGGSIKEVQTGIVMMKGESLMISGSSTISFMGDYGVYMGSLVTNASLKGMRITGRGSGQGVYARGGTGMAMRLEGVTISRVGTGVRVMGG</sequence>
<protein>
    <submittedName>
        <fullName evidence="1">Right handed beta helix region</fullName>
    </submittedName>
</protein>
<gene>
    <name evidence="1" type="ORF">BscR1v2_012860</name>
</gene>
<proteinExistence type="predicted"/>
<dbReference type="AlphaFoldDB" id="A0A1S6XRE3"/>
<organism evidence="1 2">
    <name type="scientific">Bartonella schoenbuchensis (strain DSM 13525 / NCTC 13165 / R1)</name>
    <dbReference type="NCBI Taxonomy" id="687861"/>
    <lineage>
        <taxon>Bacteria</taxon>
        <taxon>Pseudomonadati</taxon>
        <taxon>Pseudomonadota</taxon>
        <taxon>Alphaproteobacteria</taxon>
        <taxon>Hyphomicrobiales</taxon>
        <taxon>Bartonellaceae</taxon>
        <taxon>Bartonella</taxon>
    </lineage>
</organism>
<evidence type="ECO:0000313" key="1">
    <source>
        <dbReference type="EMBL" id="AQX31200.1"/>
    </source>
</evidence>
<dbReference type="RefSeq" id="WP_153301996.1">
    <property type="nucleotide sequence ID" value="NZ_CP019789.1"/>
</dbReference>
<name>A0A1S6XRE3_BARSR</name>
<reference evidence="2" key="1">
    <citation type="journal article" date="2017" name="Genome Biol. Evol.">
        <title>Evolutionary Dynamics of Pathoadaptation Revealed by Three Independent Acquisitions of the VirB/D4 Type IV Secretion System in Bartonella.</title>
        <authorList>
            <person name="Harms A."/>
            <person name="Segers F.H."/>
            <person name="Quebatte M."/>
            <person name="Mistl C."/>
            <person name="Manfredi P."/>
            <person name="Korner J."/>
            <person name="Chomel B.B."/>
            <person name="Kosoy M."/>
            <person name="Maruyama S."/>
            <person name="Engel P."/>
            <person name="Dehio C."/>
        </authorList>
    </citation>
    <scope>NUCLEOTIDE SEQUENCE [LARGE SCALE GENOMIC DNA]</scope>
    <source>
        <strain evidence="2">R1</strain>
    </source>
</reference>
<accession>A0A1S6XRE3</accession>
<dbReference type="InterPro" id="IPR012334">
    <property type="entry name" value="Pectin_lyas_fold"/>
</dbReference>
<dbReference type="STRING" id="687861.BscR1v2_012860"/>
<evidence type="ECO:0000313" key="2">
    <source>
        <dbReference type="Proteomes" id="UP000190811"/>
    </source>
</evidence>
<dbReference type="InterPro" id="IPR011050">
    <property type="entry name" value="Pectin_lyase_fold/virulence"/>
</dbReference>
<dbReference type="EMBL" id="CP019789">
    <property type="protein sequence ID" value="AQX31200.1"/>
    <property type="molecule type" value="Genomic_DNA"/>
</dbReference>